<dbReference type="Pfam" id="PF04773">
    <property type="entry name" value="FecR"/>
    <property type="match status" value="1"/>
</dbReference>
<organism evidence="3 4">
    <name type="scientific">Sphingobacterium griseoflavum</name>
    <dbReference type="NCBI Taxonomy" id="1474952"/>
    <lineage>
        <taxon>Bacteria</taxon>
        <taxon>Pseudomonadati</taxon>
        <taxon>Bacteroidota</taxon>
        <taxon>Sphingobacteriia</taxon>
        <taxon>Sphingobacteriales</taxon>
        <taxon>Sphingobacteriaceae</taxon>
        <taxon>Sphingobacterium</taxon>
    </lineage>
</organism>
<dbReference type="EMBL" id="BNAF01000003">
    <property type="protein sequence ID" value="GHE28599.1"/>
    <property type="molecule type" value="Genomic_DNA"/>
</dbReference>
<accession>A0ABQ3HS12</accession>
<dbReference type="PIRSF" id="PIRSF018266">
    <property type="entry name" value="FecR"/>
    <property type="match status" value="1"/>
</dbReference>
<dbReference type="PANTHER" id="PTHR30273:SF2">
    <property type="entry name" value="PROTEIN FECR"/>
    <property type="match status" value="1"/>
</dbReference>
<keyword evidence="1" id="KW-0472">Membrane</keyword>
<protein>
    <recommendedName>
        <fullName evidence="2">FecR protein domain-containing protein</fullName>
    </recommendedName>
</protein>
<keyword evidence="1" id="KW-1133">Transmembrane helix</keyword>
<keyword evidence="1" id="KW-0812">Transmembrane</keyword>
<evidence type="ECO:0000313" key="3">
    <source>
        <dbReference type="EMBL" id="GHE28599.1"/>
    </source>
</evidence>
<feature type="transmembrane region" description="Helical" evidence="1">
    <location>
        <begin position="51"/>
        <end position="72"/>
    </location>
</feature>
<dbReference type="Gene3D" id="3.55.50.30">
    <property type="match status" value="1"/>
</dbReference>
<proteinExistence type="predicted"/>
<evidence type="ECO:0000313" key="4">
    <source>
        <dbReference type="Proteomes" id="UP000620550"/>
    </source>
</evidence>
<comment type="caution">
    <text evidence="3">The sequence shown here is derived from an EMBL/GenBank/DDBJ whole genome shotgun (WGS) entry which is preliminary data.</text>
</comment>
<dbReference type="InterPro" id="IPR012373">
    <property type="entry name" value="Ferrdict_sens_TM"/>
</dbReference>
<dbReference type="RefSeq" id="WP_189625419.1">
    <property type="nucleotide sequence ID" value="NZ_BNAF01000003.1"/>
</dbReference>
<evidence type="ECO:0000259" key="2">
    <source>
        <dbReference type="Pfam" id="PF04773"/>
    </source>
</evidence>
<dbReference type="InterPro" id="IPR006860">
    <property type="entry name" value="FecR"/>
</dbReference>
<name>A0ABQ3HS12_9SPHI</name>
<evidence type="ECO:0000256" key="1">
    <source>
        <dbReference type="SAM" id="Phobius"/>
    </source>
</evidence>
<reference evidence="4" key="1">
    <citation type="journal article" date="2019" name="Int. J. Syst. Evol. Microbiol.">
        <title>The Global Catalogue of Microorganisms (GCM) 10K type strain sequencing project: providing services to taxonomists for standard genome sequencing and annotation.</title>
        <authorList>
            <consortium name="The Broad Institute Genomics Platform"/>
            <consortium name="The Broad Institute Genome Sequencing Center for Infectious Disease"/>
            <person name="Wu L."/>
            <person name="Ma J."/>
        </authorList>
    </citation>
    <scope>NUCLEOTIDE SEQUENCE [LARGE SCALE GENOMIC DNA]</scope>
    <source>
        <strain evidence="4">CGMCC 1.12966</strain>
    </source>
</reference>
<dbReference type="Proteomes" id="UP000620550">
    <property type="component" value="Unassembled WGS sequence"/>
</dbReference>
<feature type="domain" description="FecR protein" evidence="2">
    <location>
        <begin position="86"/>
        <end position="179"/>
    </location>
</feature>
<keyword evidence="4" id="KW-1185">Reference proteome</keyword>
<dbReference type="PANTHER" id="PTHR30273">
    <property type="entry name" value="PERIPLASMIC SIGNAL SENSOR AND SIGMA FACTOR ACTIVATOR FECR-RELATED"/>
    <property type="match status" value="1"/>
</dbReference>
<sequence>MKKKKLDQYEEEELRFLWEEEPTADDTLTDKGKQLIWGAIKRATQVSFLRWNALVAASVAVFIALGVAYWRYGQQDSGKMNNLLTVRSGDASKTVMLPDSSTVILSQHSTLRYPESFYGLDRRHVSLAGEAVFRVKHTGQEFVVVSGNVETEVLGTVFKVTARKESAKRQVALYEGKVNVRKRKGQGSLLKPGDLWLFDTATNEVEVRSNSAKRLDLYLTFNNTPLTDAIAQIETLYQIQIVNKLPDSAAIPDISGKFYYSTAQQSLDELAFPFGLTVNQVNEKTYELSKQ</sequence>
<gene>
    <name evidence="3" type="ORF">GCM10017764_08870</name>
</gene>
<dbReference type="Gene3D" id="2.60.120.1440">
    <property type="match status" value="1"/>
</dbReference>